<evidence type="ECO:0000256" key="1">
    <source>
        <dbReference type="ARBA" id="ARBA00022690"/>
    </source>
</evidence>
<dbReference type="InterPro" id="IPR002223">
    <property type="entry name" value="Kunitz_BPTI"/>
</dbReference>
<evidence type="ECO:0000259" key="4">
    <source>
        <dbReference type="PROSITE" id="PS50279"/>
    </source>
</evidence>
<keyword evidence="1" id="KW-0646">Protease inhibitor</keyword>
<evidence type="ECO:0000256" key="3">
    <source>
        <dbReference type="ARBA" id="ARBA00023157"/>
    </source>
</evidence>
<reference evidence="5 6" key="1">
    <citation type="submission" date="2020-08" db="EMBL/GenBank/DDBJ databases">
        <authorList>
            <person name="Koutsovoulos G."/>
            <person name="Danchin GJ E."/>
        </authorList>
    </citation>
    <scope>NUCLEOTIDE SEQUENCE [LARGE SCALE GENOMIC DNA]</scope>
</reference>
<accession>A0A6V7Y3N4</accession>
<dbReference type="EMBL" id="CAJEWN010003004">
    <property type="protein sequence ID" value="CAD2206136.1"/>
    <property type="molecule type" value="Genomic_DNA"/>
</dbReference>
<feature type="domain" description="BPTI/Kunitz inhibitor" evidence="4">
    <location>
        <begin position="1"/>
        <end position="37"/>
    </location>
</feature>
<evidence type="ECO:0000313" key="5">
    <source>
        <dbReference type="EMBL" id="CAD2206136.1"/>
    </source>
</evidence>
<organism evidence="5 6">
    <name type="scientific">Meloidogyne enterolobii</name>
    <name type="common">Root-knot nematode worm</name>
    <name type="synonym">Meloidogyne mayaguensis</name>
    <dbReference type="NCBI Taxonomy" id="390850"/>
    <lineage>
        <taxon>Eukaryota</taxon>
        <taxon>Metazoa</taxon>
        <taxon>Ecdysozoa</taxon>
        <taxon>Nematoda</taxon>
        <taxon>Chromadorea</taxon>
        <taxon>Rhabditida</taxon>
        <taxon>Tylenchina</taxon>
        <taxon>Tylenchomorpha</taxon>
        <taxon>Tylenchoidea</taxon>
        <taxon>Meloidogynidae</taxon>
        <taxon>Meloidogyninae</taxon>
        <taxon>Meloidogyne</taxon>
    </lineage>
</organism>
<evidence type="ECO:0000256" key="2">
    <source>
        <dbReference type="ARBA" id="ARBA00022900"/>
    </source>
</evidence>
<keyword evidence="3" id="KW-1015">Disulfide bond</keyword>
<dbReference type="PANTHER" id="PTHR10083">
    <property type="entry name" value="KUNITZ-TYPE PROTEASE INHIBITOR-RELATED"/>
    <property type="match status" value="1"/>
</dbReference>
<dbReference type="GO" id="GO:0005615">
    <property type="term" value="C:extracellular space"/>
    <property type="evidence" value="ECO:0007669"/>
    <property type="project" value="TreeGrafter"/>
</dbReference>
<comment type="caution">
    <text evidence="5">The sequence shown here is derived from an EMBL/GenBank/DDBJ whole genome shotgun (WGS) entry which is preliminary data.</text>
</comment>
<dbReference type="SMART" id="SM00131">
    <property type="entry name" value="KU"/>
    <property type="match status" value="1"/>
</dbReference>
<dbReference type="InterPro" id="IPR036880">
    <property type="entry name" value="Kunitz_BPTI_sf"/>
</dbReference>
<dbReference type="Gene3D" id="4.10.410.10">
    <property type="entry name" value="Pancreatic trypsin inhibitor Kunitz domain"/>
    <property type="match status" value="1"/>
</dbReference>
<dbReference type="PROSITE" id="PS50279">
    <property type="entry name" value="BPTI_KUNITZ_2"/>
    <property type="match status" value="1"/>
</dbReference>
<name>A0A6V7Y3N4_MELEN</name>
<gene>
    <name evidence="5" type="ORF">MENT_LOCUS59994</name>
</gene>
<dbReference type="PANTHER" id="PTHR10083:SF374">
    <property type="entry name" value="BPTI_KUNITZ INHIBITOR DOMAIN-CONTAINING PROTEIN"/>
    <property type="match status" value="1"/>
</dbReference>
<evidence type="ECO:0000313" key="6">
    <source>
        <dbReference type="Proteomes" id="UP000580250"/>
    </source>
</evidence>
<dbReference type="InterPro" id="IPR050098">
    <property type="entry name" value="TFPI/VKTCI-like"/>
</dbReference>
<keyword evidence="2" id="KW-0722">Serine protease inhibitor</keyword>
<protein>
    <recommendedName>
        <fullName evidence="4">BPTI/Kunitz inhibitor domain-containing protein</fullName>
    </recommendedName>
</protein>
<dbReference type="SUPFAM" id="SSF57362">
    <property type="entry name" value="BPTI-like"/>
    <property type="match status" value="1"/>
</dbReference>
<dbReference type="Pfam" id="PF00014">
    <property type="entry name" value="Kunitz_BPTI"/>
    <property type="match status" value="1"/>
</dbReference>
<dbReference type="AlphaFoldDB" id="A0A6V7Y3N4"/>
<dbReference type="GO" id="GO:0004867">
    <property type="term" value="F:serine-type endopeptidase inhibitor activity"/>
    <property type="evidence" value="ECO:0007669"/>
    <property type="project" value="UniProtKB-KW"/>
</dbReference>
<dbReference type="Proteomes" id="UP000580250">
    <property type="component" value="Unassembled WGS sequence"/>
</dbReference>
<proteinExistence type="predicted"/>
<sequence length="45" mass="5527">MRWWYDSSVRKCKRFKYLGCGGSSNRWFNKAECRKECMVVIKLFK</sequence>
<dbReference type="OrthoDB" id="4473401at2759"/>